<dbReference type="OMA" id="QTHISEC"/>
<gene>
    <name evidence="2" type="ORF">scyTo_0013693</name>
</gene>
<dbReference type="InterPro" id="IPR009030">
    <property type="entry name" value="Growth_fac_rcpt_cys_sf"/>
</dbReference>
<dbReference type="PROSITE" id="PS50234">
    <property type="entry name" value="VWFA"/>
    <property type="match status" value="1"/>
</dbReference>
<keyword evidence="3" id="KW-1185">Reference proteome</keyword>
<reference evidence="2 3" key="1">
    <citation type="journal article" date="2018" name="Nat. Ecol. Evol.">
        <title>Shark genomes provide insights into elasmobranch evolution and the origin of vertebrates.</title>
        <authorList>
            <person name="Hara Y"/>
            <person name="Yamaguchi K"/>
            <person name="Onimaru K"/>
            <person name="Kadota M"/>
            <person name="Koyanagi M"/>
            <person name="Keeley SD"/>
            <person name="Tatsumi K"/>
            <person name="Tanaka K"/>
            <person name="Motone F"/>
            <person name="Kageyama Y"/>
            <person name="Nozu R"/>
            <person name="Adachi N"/>
            <person name="Nishimura O"/>
            <person name="Nakagawa R"/>
            <person name="Tanegashima C"/>
            <person name="Kiyatake I"/>
            <person name="Matsumoto R"/>
            <person name="Murakumo K"/>
            <person name="Nishida K"/>
            <person name="Terakita A"/>
            <person name="Kuratani S"/>
            <person name="Sato K"/>
            <person name="Hyodo S Kuraku.S."/>
        </authorList>
    </citation>
    <scope>NUCLEOTIDE SEQUENCE [LARGE SCALE GENOMIC DNA]</scope>
</reference>
<dbReference type="Gene3D" id="2.10.50.10">
    <property type="entry name" value="Tumor Necrosis Factor Receptor, subunit A, domain 2"/>
    <property type="match status" value="1"/>
</dbReference>
<dbReference type="SUPFAM" id="SSF57184">
    <property type="entry name" value="Growth factor receptor domain"/>
    <property type="match status" value="1"/>
</dbReference>
<dbReference type="InterPro" id="IPR050525">
    <property type="entry name" value="ECM_Assembly_Org"/>
</dbReference>
<name>A0A401P2H2_SCYTO</name>
<sequence>MRTVHNGYWRSALAGKTFELIEHRNRLGTGTNRVLKLGAVFKRNVRKLREKSLNLDLVFLVDESSSVGSANFDNELRFVKKLLSDFPVVPSATRVAIVTFSSRSNVVPRVDYISAPQYHQHKCSLLNEEIPAINYRGGGTYTKGAFQQAAQILRHSRANSTKVVFLITDGYSNGGDPRPIAASLRDLGVEIFTLGIWQGNIRELQDMASHPKEEHCYILHSFAEFEALARRALHEDLPSGDYIQEDRGRCSFLCDVGHDCCDEMASCKCGTNTGQYECICEQGYYGKGLQHECTACPSGTYKAEAKPGGLSTCLHCPNDNYTSLPGSTSIKDCICKEGFKAVGQVC</sequence>
<dbReference type="SUPFAM" id="SSF53300">
    <property type="entry name" value="vWA-like"/>
    <property type="match status" value="1"/>
</dbReference>
<dbReference type="FunFam" id="3.40.50.410:FF:000070">
    <property type="entry name" value="sushi, von Willebrand factor type A, EGF and pentraxin domain-containing protein 1"/>
    <property type="match status" value="1"/>
</dbReference>
<dbReference type="SMART" id="SM01411">
    <property type="entry name" value="Ephrin_rec_like"/>
    <property type="match status" value="1"/>
</dbReference>
<evidence type="ECO:0000313" key="3">
    <source>
        <dbReference type="Proteomes" id="UP000288216"/>
    </source>
</evidence>
<feature type="domain" description="VWFA" evidence="1">
    <location>
        <begin position="56"/>
        <end position="237"/>
    </location>
</feature>
<dbReference type="Gene3D" id="3.40.50.410">
    <property type="entry name" value="von Willebrand factor, type A domain"/>
    <property type="match status" value="1"/>
</dbReference>
<dbReference type="Proteomes" id="UP000288216">
    <property type="component" value="Unassembled WGS sequence"/>
</dbReference>
<dbReference type="STRING" id="75743.A0A401P2H2"/>
<dbReference type="InterPro" id="IPR002035">
    <property type="entry name" value="VWF_A"/>
</dbReference>
<organism evidence="2 3">
    <name type="scientific">Scyliorhinus torazame</name>
    <name type="common">Cloudy catshark</name>
    <name type="synonym">Catulus torazame</name>
    <dbReference type="NCBI Taxonomy" id="75743"/>
    <lineage>
        <taxon>Eukaryota</taxon>
        <taxon>Metazoa</taxon>
        <taxon>Chordata</taxon>
        <taxon>Craniata</taxon>
        <taxon>Vertebrata</taxon>
        <taxon>Chondrichthyes</taxon>
        <taxon>Elasmobranchii</taxon>
        <taxon>Galeomorphii</taxon>
        <taxon>Galeoidea</taxon>
        <taxon>Carcharhiniformes</taxon>
        <taxon>Scyliorhinidae</taxon>
        <taxon>Scyliorhinus</taxon>
    </lineage>
</organism>
<protein>
    <recommendedName>
        <fullName evidence="1">VWFA domain-containing protein</fullName>
    </recommendedName>
</protein>
<dbReference type="EMBL" id="BFAA01007097">
    <property type="protein sequence ID" value="GCB67335.1"/>
    <property type="molecule type" value="Genomic_DNA"/>
</dbReference>
<comment type="caution">
    <text evidence="2">The sequence shown here is derived from an EMBL/GenBank/DDBJ whole genome shotgun (WGS) entry which is preliminary data.</text>
</comment>
<dbReference type="OrthoDB" id="6515930at2759"/>
<proteinExistence type="predicted"/>
<dbReference type="PANTHER" id="PTHR24020">
    <property type="entry name" value="COLLAGEN ALPHA"/>
    <property type="match status" value="1"/>
</dbReference>
<dbReference type="InterPro" id="IPR036465">
    <property type="entry name" value="vWFA_dom_sf"/>
</dbReference>
<dbReference type="Pfam" id="PF07699">
    <property type="entry name" value="Ephrin_rec_like"/>
    <property type="match status" value="1"/>
</dbReference>
<dbReference type="PANTHER" id="PTHR24020:SF84">
    <property type="entry name" value="VWFA DOMAIN-CONTAINING PROTEIN"/>
    <property type="match status" value="1"/>
</dbReference>
<dbReference type="Pfam" id="PF00092">
    <property type="entry name" value="VWA"/>
    <property type="match status" value="1"/>
</dbReference>
<dbReference type="AlphaFoldDB" id="A0A401P2H2"/>
<dbReference type="CDD" id="cd01450">
    <property type="entry name" value="vWFA_subfamily_ECM"/>
    <property type="match status" value="1"/>
</dbReference>
<evidence type="ECO:0000259" key="1">
    <source>
        <dbReference type="PROSITE" id="PS50234"/>
    </source>
</evidence>
<evidence type="ECO:0000313" key="2">
    <source>
        <dbReference type="EMBL" id="GCB67335.1"/>
    </source>
</evidence>
<accession>A0A401P2H2</accession>
<feature type="non-terminal residue" evidence="2">
    <location>
        <position position="346"/>
    </location>
</feature>
<dbReference type="SMART" id="SM00327">
    <property type="entry name" value="VWA"/>
    <property type="match status" value="1"/>
</dbReference>
<dbReference type="PRINTS" id="PR00453">
    <property type="entry name" value="VWFADOMAIN"/>
</dbReference>
<dbReference type="InterPro" id="IPR011641">
    <property type="entry name" value="Tyr-kin_ephrin_A/B_rcpt-like"/>
</dbReference>